<feature type="transmembrane region" description="Helical" evidence="2">
    <location>
        <begin position="158"/>
        <end position="180"/>
    </location>
</feature>
<organism evidence="3 4">
    <name type="scientific">Klebsormidium nitens</name>
    <name type="common">Green alga</name>
    <name type="synonym">Ulothrix nitens</name>
    <dbReference type="NCBI Taxonomy" id="105231"/>
    <lineage>
        <taxon>Eukaryota</taxon>
        <taxon>Viridiplantae</taxon>
        <taxon>Streptophyta</taxon>
        <taxon>Klebsormidiophyceae</taxon>
        <taxon>Klebsormidiales</taxon>
        <taxon>Klebsormidiaceae</taxon>
        <taxon>Klebsormidium</taxon>
    </lineage>
</organism>
<evidence type="ECO:0000313" key="3">
    <source>
        <dbReference type="EMBL" id="GAQ88202.1"/>
    </source>
</evidence>
<feature type="transmembrane region" description="Helical" evidence="2">
    <location>
        <begin position="64"/>
        <end position="81"/>
    </location>
</feature>
<feature type="compositionally biased region" description="Acidic residues" evidence="1">
    <location>
        <begin position="469"/>
        <end position="481"/>
    </location>
</feature>
<proteinExistence type="predicted"/>
<evidence type="ECO:0000313" key="4">
    <source>
        <dbReference type="Proteomes" id="UP000054558"/>
    </source>
</evidence>
<feature type="region of interest" description="Disordered" evidence="1">
    <location>
        <begin position="466"/>
        <end position="504"/>
    </location>
</feature>
<dbReference type="Proteomes" id="UP000054558">
    <property type="component" value="Unassembled WGS sequence"/>
</dbReference>
<sequence>MANPGALQLADCVSWSQKYPNSTSVCLNKFHEFTAFSLGYICSLAAVPFGRGSRGAAFTNRQKIAQASWLMIVIALFLGLMRRRAFRYTQKSTAQILWEPLAFFAKLLAIAFAPLFGILVGDIDPNSNLLEVLVWILPGLLFHRYSPEIIEDNSLTGMLINTVTYVPGLLTAAFSLWSAGDFSLLAPEEVWTTRHYLHDHSASLAIRVLASMTIAVAFLRQTFGAYTNLVLATKRQQLDYDLGRVNKNRRLRKDRRKRQEERDRIMQTLYNTNGLPRLSVDLDWHSFKNHVVLATVEALTFIPIGVFVIWTTTFVRGVSSCSLKDSQAAPPSFFTCQALACNTRDFSCDRIAQDTPTLLEKEFCDSPSFNVAIFTGYLTVAFTAASFLWLFVQAWAVYQNHTDESRPACNKRLPEEVRGEFVNQVQHLLGTFHSRRSMGAHFFVPFLILSIWWPPRSLRTGANHVADLENPDTSDATDADSEVEHSDGEDLVEVEMQETNTSGK</sequence>
<dbReference type="EMBL" id="DF237358">
    <property type="protein sequence ID" value="GAQ88202.1"/>
    <property type="molecule type" value="Genomic_DNA"/>
</dbReference>
<feature type="transmembrane region" description="Helical" evidence="2">
    <location>
        <begin position="291"/>
        <end position="310"/>
    </location>
</feature>
<dbReference type="AlphaFoldDB" id="A0A1Y1IE15"/>
<keyword evidence="4" id="KW-1185">Reference proteome</keyword>
<feature type="transmembrane region" description="Helical" evidence="2">
    <location>
        <begin position="371"/>
        <end position="392"/>
    </location>
</feature>
<keyword evidence="2" id="KW-0812">Transmembrane</keyword>
<keyword evidence="2" id="KW-0472">Membrane</keyword>
<name>A0A1Y1IE15_KLENI</name>
<evidence type="ECO:0000256" key="1">
    <source>
        <dbReference type="SAM" id="MobiDB-lite"/>
    </source>
</evidence>
<protein>
    <submittedName>
        <fullName evidence="3">Uncharacterized protein</fullName>
    </submittedName>
</protein>
<feature type="transmembrane region" description="Helical" evidence="2">
    <location>
        <begin position="101"/>
        <end position="121"/>
    </location>
</feature>
<reference evidence="3 4" key="1">
    <citation type="journal article" date="2014" name="Nat. Commun.">
        <title>Klebsormidium flaccidum genome reveals primary factors for plant terrestrial adaptation.</title>
        <authorList>
            <person name="Hori K."/>
            <person name="Maruyama F."/>
            <person name="Fujisawa T."/>
            <person name="Togashi T."/>
            <person name="Yamamoto N."/>
            <person name="Seo M."/>
            <person name="Sato S."/>
            <person name="Yamada T."/>
            <person name="Mori H."/>
            <person name="Tajima N."/>
            <person name="Moriyama T."/>
            <person name="Ikeuchi M."/>
            <person name="Watanabe M."/>
            <person name="Wada H."/>
            <person name="Kobayashi K."/>
            <person name="Saito M."/>
            <person name="Masuda T."/>
            <person name="Sasaki-Sekimoto Y."/>
            <person name="Mashiguchi K."/>
            <person name="Awai K."/>
            <person name="Shimojima M."/>
            <person name="Masuda S."/>
            <person name="Iwai M."/>
            <person name="Nobusawa T."/>
            <person name="Narise T."/>
            <person name="Kondo S."/>
            <person name="Saito H."/>
            <person name="Sato R."/>
            <person name="Murakawa M."/>
            <person name="Ihara Y."/>
            <person name="Oshima-Yamada Y."/>
            <person name="Ohtaka K."/>
            <person name="Satoh M."/>
            <person name="Sonobe K."/>
            <person name="Ishii M."/>
            <person name="Ohtani R."/>
            <person name="Kanamori-Sato M."/>
            <person name="Honoki R."/>
            <person name="Miyazaki D."/>
            <person name="Mochizuki H."/>
            <person name="Umetsu J."/>
            <person name="Higashi K."/>
            <person name="Shibata D."/>
            <person name="Kamiya Y."/>
            <person name="Sato N."/>
            <person name="Nakamura Y."/>
            <person name="Tabata S."/>
            <person name="Ida S."/>
            <person name="Kurokawa K."/>
            <person name="Ohta H."/>
        </authorList>
    </citation>
    <scope>NUCLEOTIDE SEQUENCE [LARGE SCALE GENOMIC DNA]</scope>
    <source>
        <strain evidence="3 4">NIES-2285</strain>
    </source>
</reference>
<evidence type="ECO:0000256" key="2">
    <source>
        <dbReference type="SAM" id="Phobius"/>
    </source>
</evidence>
<gene>
    <name evidence="3" type="ORF">KFL_004090040</name>
</gene>
<accession>A0A1Y1IE15</accession>
<keyword evidence="2" id="KW-1133">Transmembrane helix</keyword>